<dbReference type="SUPFAM" id="SSF50969">
    <property type="entry name" value="YVTN repeat-like/Quinoprotein amine dehydrogenase"/>
    <property type="match status" value="1"/>
</dbReference>
<gene>
    <name evidence="3" type="ORF">O1D97_16635</name>
</gene>
<evidence type="ECO:0000259" key="2">
    <source>
        <dbReference type="Pfam" id="PF13449"/>
    </source>
</evidence>
<dbReference type="Pfam" id="PF13449">
    <property type="entry name" value="Phytase-like"/>
    <property type="match status" value="1"/>
</dbReference>
<feature type="signal peptide" evidence="1">
    <location>
        <begin position="1"/>
        <end position="25"/>
    </location>
</feature>
<dbReference type="PANTHER" id="PTHR46928:SF1">
    <property type="entry name" value="MESENCHYME-SPECIFIC CELL SURFACE GLYCOPROTEIN"/>
    <property type="match status" value="1"/>
</dbReference>
<protein>
    <submittedName>
        <fullName evidence="3">Esterase-like activity of phytase family protein</fullName>
    </submittedName>
</protein>
<reference evidence="3" key="1">
    <citation type="submission" date="2022-12" db="EMBL/GenBank/DDBJ databases">
        <title>Marinomonas 15G1-11 sp. nov, isolated from marine algae.</title>
        <authorList>
            <person name="Butt M."/>
            <person name="Choi D.G."/>
            <person name="Kim J.M."/>
            <person name="Lee J.K."/>
            <person name="Baek J.H."/>
            <person name="Jeon C.O."/>
        </authorList>
    </citation>
    <scope>NUCLEOTIDE SEQUENCE</scope>
    <source>
        <strain evidence="3">15G1-11</strain>
    </source>
</reference>
<dbReference type="RefSeq" id="WP_269127287.1">
    <property type="nucleotide sequence ID" value="NZ_JAPUBN010000020.1"/>
</dbReference>
<comment type="caution">
    <text evidence="3">The sequence shown here is derived from an EMBL/GenBank/DDBJ whole genome shotgun (WGS) entry which is preliminary data.</text>
</comment>
<dbReference type="InterPro" id="IPR052956">
    <property type="entry name" value="Mesenchyme-surface_protein"/>
</dbReference>
<dbReference type="Gene3D" id="2.130.10.10">
    <property type="entry name" value="YVTN repeat-like/Quinoprotein amine dehydrogenase"/>
    <property type="match status" value="1"/>
</dbReference>
<feature type="chain" id="PRO_5046468518" evidence="1">
    <location>
        <begin position="26"/>
        <end position="724"/>
    </location>
</feature>
<sequence length="724" mass="78780">MKQMLSKKHIALLISAISVSTFAQADYFQRISSWSTANNLPSDAKKDQETSAEIITASKDGLTVIYTDSPLGGLGFINITDENNPKAAGFISLGGEPTSVSMTQTHAITGVNTSVSYTVPSGYLAAVNLADQTVTSRCDLGGQPDSVAVSPDMSFVATAIENERDEDLNDGALPQYPAGSLIITPVKDGELACNNQKIINLTGLSEIAPSDPEPEFVAINELNEIVVTLQENNHIAIIDGNTGKTLNHFSAGSVDLYNVDLKEERALTFDGVQLNRKREPDSVKWIDNDRFVTANEGDFEGGSRSFTIFHKDGRIMYESGLDFEFRVAMAGHYPEKRSGNKGVEPEGLEVATFGEDTYIFVLAERSSIIGVYKDTGGEPEFIQLLPSGLSPESAIAIPERNLIVSANETDLIKDGGVRAHVMLYKLADQASLYPQIESMMQDNRPIGWGALSGLVADDKKEGIFYAVNDSFYSSQPQIFTIDANQTPARIIKATAVTRHGMPAQKLDQEGITLDGKGGFWIASEGRTDKLTPHALYNVNSKGEIKQEVSFPGELLAVEKRFGAEGITRIGDTLWIAIQRQWKDDADNRVKLVSYNTKTKEWGAVAYPTEASNKGWIGLSEITAYGDSVYVVERDNQIGSAAKIKRLYKIAKSEMVPAKLGGQLPLVKKQMVRDFIPDLASLNGFITDKLEGFAIDTKGQAYAMTDNDGVDDSSGETMFFKAGNY</sequence>
<organism evidence="3 4">
    <name type="scientific">Marinomonas phaeophyticola</name>
    <dbReference type="NCBI Taxonomy" id="3004091"/>
    <lineage>
        <taxon>Bacteria</taxon>
        <taxon>Pseudomonadati</taxon>
        <taxon>Pseudomonadota</taxon>
        <taxon>Gammaproteobacteria</taxon>
        <taxon>Oceanospirillales</taxon>
        <taxon>Oceanospirillaceae</taxon>
        <taxon>Marinomonas</taxon>
    </lineage>
</organism>
<keyword evidence="4" id="KW-1185">Reference proteome</keyword>
<proteinExistence type="predicted"/>
<dbReference type="InterPro" id="IPR011044">
    <property type="entry name" value="Quino_amine_DH_bsu"/>
</dbReference>
<evidence type="ECO:0000256" key="1">
    <source>
        <dbReference type="SAM" id="SignalP"/>
    </source>
</evidence>
<feature type="domain" description="Phytase-like" evidence="2">
    <location>
        <begin position="447"/>
        <end position="707"/>
    </location>
</feature>
<dbReference type="Proteomes" id="UP001149719">
    <property type="component" value="Unassembled WGS sequence"/>
</dbReference>
<dbReference type="EMBL" id="JAPUBN010000020">
    <property type="protein sequence ID" value="MCZ2723193.1"/>
    <property type="molecule type" value="Genomic_DNA"/>
</dbReference>
<evidence type="ECO:0000313" key="4">
    <source>
        <dbReference type="Proteomes" id="UP001149719"/>
    </source>
</evidence>
<accession>A0ABT4JY42</accession>
<keyword evidence="1" id="KW-0732">Signal</keyword>
<dbReference type="PANTHER" id="PTHR46928">
    <property type="entry name" value="MESENCHYME-SPECIFIC CELL SURFACE GLYCOPROTEIN"/>
    <property type="match status" value="1"/>
</dbReference>
<dbReference type="InterPro" id="IPR027372">
    <property type="entry name" value="Phytase-like_dom"/>
</dbReference>
<dbReference type="InterPro" id="IPR015943">
    <property type="entry name" value="WD40/YVTN_repeat-like_dom_sf"/>
</dbReference>
<evidence type="ECO:0000313" key="3">
    <source>
        <dbReference type="EMBL" id="MCZ2723193.1"/>
    </source>
</evidence>
<name>A0ABT4JY42_9GAMM</name>